<accession>A0A6J5M951</accession>
<gene>
    <name evidence="2" type="ORF">UFOVP420_51</name>
</gene>
<evidence type="ECO:0000256" key="1">
    <source>
        <dbReference type="SAM" id="Coils"/>
    </source>
</evidence>
<evidence type="ECO:0000313" key="2">
    <source>
        <dbReference type="EMBL" id="CAB4141710.1"/>
    </source>
</evidence>
<keyword evidence="1" id="KW-0175">Coiled coil</keyword>
<name>A0A6J5M951_9CAUD</name>
<reference evidence="2" key="1">
    <citation type="submission" date="2020-04" db="EMBL/GenBank/DDBJ databases">
        <authorList>
            <person name="Chiriac C."/>
            <person name="Salcher M."/>
            <person name="Ghai R."/>
            <person name="Kavagutti S V."/>
        </authorList>
    </citation>
    <scope>NUCLEOTIDE SEQUENCE</scope>
</reference>
<dbReference type="EMBL" id="LR796394">
    <property type="protein sequence ID" value="CAB4141710.1"/>
    <property type="molecule type" value="Genomic_DNA"/>
</dbReference>
<sequence length="80" mass="9201">MISTQKNAQSQKPSTEVHDFASWKTDQLIRFAHESLQKINDLEDQVSHMRQDLRSALQAYRAIVQEQETQKAQKASTSIT</sequence>
<protein>
    <submittedName>
        <fullName evidence="2">Uncharacterized protein</fullName>
    </submittedName>
</protein>
<proteinExistence type="predicted"/>
<feature type="coiled-coil region" evidence="1">
    <location>
        <begin position="32"/>
        <end position="70"/>
    </location>
</feature>
<organism evidence="2">
    <name type="scientific">uncultured Caudovirales phage</name>
    <dbReference type="NCBI Taxonomy" id="2100421"/>
    <lineage>
        <taxon>Viruses</taxon>
        <taxon>Duplodnaviria</taxon>
        <taxon>Heunggongvirae</taxon>
        <taxon>Uroviricota</taxon>
        <taxon>Caudoviricetes</taxon>
        <taxon>Peduoviridae</taxon>
        <taxon>Maltschvirus</taxon>
        <taxon>Maltschvirus maltsch</taxon>
    </lineage>
</organism>